<reference evidence="10" key="1">
    <citation type="journal article" date="2019" name="Int. J. Syst. Evol. Microbiol.">
        <title>The Global Catalogue of Microorganisms (GCM) 10K type strain sequencing project: providing services to taxonomists for standard genome sequencing and annotation.</title>
        <authorList>
            <consortium name="The Broad Institute Genomics Platform"/>
            <consortium name="The Broad Institute Genome Sequencing Center for Infectious Disease"/>
            <person name="Wu L."/>
            <person name="Ma J."/>
        </authorList>
    </citation>
    <scope>NUCLEOTIDE SEQUENCE [LARGE SCALE GENOMIC DNA]</scope>
    <source>
        <strain evidence="10">JCM 16545</strain>
    </source>
</reference>
<evidence type="ECO:0000313" key="9">
    <source>
        <dbReference type="EMBL" id="MFD2274957.1"/>
    </source>
</evidence>
<name>A0ABW5DY77_9BACT</name>
<feature type="transmembrane region" description="Helical" evidence="7">
    <location>
        <begin position="340"/>
        <end position="359"/>
    </location>
</feature>
<organism evidence="9 10">
    <name type="scientific">Rubritalea spongiae</name>
    <dbReference type="NCBI Taxonomy" id="430797"/>
    <lineage>
        <taxon>Bacteria</taxon>
        <taxon>Pseudomonadati</taxon>
        <taxon>Verrucomicrobiota</taxon>
        <taxon>Verrucomicrobiia</taxon>
        <taxon>Verrucomicrobiales</taxon>
        <taxon>Rubritaleaceae</taxon>
        <taxon>Rubritalea</taxon>
    </lineage>
</organism>
<keyword evidence="6 7" id="KW-0472">Membrane</keyword>
<feature type="transmembrane region" description="Helical" evidence="7">
    <location>
        <begin position="196"/>
        <end position="214"/>
    </location>
</feature>
<comment type="subcellular location">
    <subcellularLocation>
        <location evidence="1">Cell membrane</location>
        <topology evidence="1">Multi-pass membrane protein</topology>
    </subcellularLocation>
</comment>
<dbReference type="PANTHER" id="PTHR43266">
    <property type="entry name" value="MACROLIDE-EFFLUX PROTEIN"/>
    <property type="match status" value="1"/>
</dbReference>
<keyword evidence="4 7" id="KW-0812">Transmembrane</keyword>
<dbReference type="PANTHER" id="PTHR43266:SF2">
    <property type="entry name" value="MAJOR FACILITATOR SUPERFAMILY (MFS) PROFILE DOMAIN-CONTAINING PROTEIN"/>
    <property type="match status" value="1"/>
</dbReference>
<comment type="caution">
    <text evidence="9">The sequence shown here is derived from an EMBL/GenBank/DDBJ whole genome shotgun (WGS) entry which is preliminary data.</text>
</comment>
<evidence type="ECO:0000256" key="6">
    <source>
        <dbReference type="ARBA" id="ARBA00023136"/>
    </source>
</evidence>
<evidence type="ECO:0000256" key="2">
    <source>
        <dbReference type="ARBA" id="ARBA00022448"/>
    </source>
</evidence>
<dbReference type="InterPro" id="IPR002123">
    <property type="entry name" value="Plipid/glycerol_acylTrfase"/>
</dbReference>
<dbReference type="SMART" id="SM00563">
    <property type="entry name" value="PlsC"/>
    <property type="match status" value="1"/>
</dbReference>
<accession>A0ABW5DY77</accession>
<dbReference type="CDD" id="cd06173">
    <property type="entry name" value="MFS_MefA_like"/>
    <property type="match status" value="1"/>
</dbReference>
<protein>
    <submittedName>
        <fullName evidence="9">MFS transporter</fullName>
    </submittedName>
</protein>
<feature type="transmembrane region" description="Helical" evidence="7">
    <location>
        <begin position="40"/>
        <end position="57"/>
    </location>
</feature>
<evidence type="ECO:0000313" key="10">
    <source>
        <dbReference type="Proteomes" id="UP001597297"/>
    </source>
</evidence>
<feature type="transmembrane region" description="Helical" evidence="7">
    <location>
        <begin position="245"/>
        <end position="264"/>
    </location>
</feature>
<feature type="transmembrane region" description="Helical" evidence="7">
    <location>
        <begin position="63"/>
        <end position="83"/>
    </location>
</feature>
<dbReference type="Gene3D" id="1.20.1250.20">
    <property type="entry name" value="MFS general substrate transporter like domains"/>
    <property type="match status" value="1"/>
</dbReference>
<sequence length="852" mass="93222">MQNLREREEHHIASKRDERSYWTMVTLAAQNAFNDKAAQFFLIPLAAWIVIQSGAGGGGDMKYVLGALIVAPFIFLSPVAGWISDRFSKTSVMRASMVIQLGVLVLISLGIYLQNLNIGILGFFLLAIQSTILSPAKKGLVKEMVGSERLGFASGVLEMASVLAICVGQIVSGFWFDNRLAATGDGWSAALQPMMILTVLAVPAVIFSFTMKFYPSPSNRPFRKEILWEHFGQLGELFHDRRLKWSCLGVAFFWFFGGFINLAAVQLAEQLTGGKQGFGSEMAWFLAAASGGIVLGGLLGSLGCRRNIELGLVPIGSLTTVAGCVAMALTPLDSGWMKTWMVFTGAGGALFLVPLNAYVQDVVDPSKRGRILAGLNLLDCLAGAGAVAFQLALSKFGVSMSGQFVAMAVLTLVVTGFSTKLLPQHFVRFTLLSVFRIFYRQKVLHAERMPAEGGVLIVPNHVTYIDSFILTAASPRPIRFLMHDNFFKRDGIIAKFSKLFDTVPISPSKAKEAITVAAEAVAEGSVVCIFPEGQLTRSGAMLEMKRGFEMIARKAQCTVLPVYMDGLWGSIFSFERGKLFKKVPYKLPYGVTVAWGEALEWNDSQSETVRKSLHKLSAEAIGMREILHYPAKLLGQDIEPLNGESAMWRTMLDRVRAMSEKEQRALFTNALQVAESPAFSKSGIIVVDGTTELAPVFSIGLMLVHRVRVILTDKEVTKEQVREWDRQYQIEAYVGGETLHTVLKDSDVQSGVFYHTRGLLDTEAVHPCYPIGAVDSCVVSISTKHPNAISELNLFQAGWKEGSVGRLLPGFAYQVLAEGEMELKSLVFGGDLDNGVLLKGRMDASGFLYFAE</sequence>
<feature type="domain" description="Phospholipid/glycerol acyltransferase" evidence="8">
    <location>
        <begin position="455"/>
        <end position="567"/>
    </location>
</feature>
<evidence type="ECO:0000256" key="7">
    <source>
        <dbReference type="SAM" id="Phobius"/>
    </source>
</evidence>
<evidence type="ECO:0000256" key="3">
    <source>
        <dbReference type="ARBA" id="ARBA00022475"/>
    </source>
</evidence>
<dbReference type="InterPro" id="IPR036259">
    <property type="entry name" value="MFS_trans_sf"/>
</dbReference>
<keyword evidence="2" id="KW-0813">Transport</keyword>
<dbReference type="Pfam" id="PF07690">
    <property type="entry name" value="MFS_1"/>
    <property type="match status" value="1"/>
</dbReference>
<evidence type="ECO:0000259" key="8">
    <source>
        <dbReference type="SMART" id="SM00563"/>
    </source>
</evidence>
<feature type="transmembrane region" description="Helical" evidence="7">
    <location>
        <begin position="95"/>
        <end position="112"/>
    </location>
</feature>
<dbReference type="Proteomes" id="UP001597297">
    <property type="component" value="Unassembled WGS sequence"/>
</dbReference>
<evidence type="ECO:0000256" key="1">
    <source>
        <dbReference type="ARBA" id="ARBA00004651"/>
    </source>
</evidence>
<dbReference type="RefSeq" id="WP_377096230.1">
    <property type="nucleotide sequence ID" value="NZ_JBHSJM010000001.1"/>
</dbReference>
<feature type="transmembrane region" description="Helical" evidence="7">
    <location>
        <begin position="371"/>
        <end position="392"/>
    </location>
</feature>
<feature type="transmembrane region" description="Helical" evidence="7">
    <location>
        <begin position="118"/>
        <end position="136"/>
    </location>
</feature>
<dbReference type="Pfam" id="PF01553">
    <property type="entry name" value="Acyltransferase"/>
    <property type="match status" value="1"/>
</dbReference>
<dbReference type="EMBL" id="JBHUJC010000001">
    <property type="protein sequence ID" value="MFD2274957.1"/>
    <property type="molecule type" value="Genomic_DNA"/>
</dbReference>
<dbReference type="SUPFAM" id="SSF103473">
    <property type="entry name" value="MFS general substrate transporter"/>
    <property type="match status" value="1"/>
</dbReference>
<proteinExistence type="predicted"/>
<keyword evidence="3" id="KW-1003">Cell membrane</keyword>
<feature type="transmembrane region" description="Helical" evidence="7">
    <location>
        <begin position="310"/>
        <end position="328"/>
    </location>
</feature>
<evidence type="ECO:0000256" key="4">
    <source>
        <dbReference type="ARBA" id="ARBA00022692"/>
    </source>
</evidence>
<feature type="transmembrane region" description="Helical" evidence="7">
    <location>
        <begin position="156"/>
        <end position="176"/>
    </location>
</feature>
<gene>
    <name evidence="9" type="ORF">ACFSQZ_00610</name>
</gene>
<dbReference type="InterPro" id="IPR011701">
    <property type="entry name" value="MFS"/>
</dbReference>
<dbReference type="SUPFAM" id="SSF69593">
    <property type="entry name" value="Glycerol-3-phosphate (1)-acyltransferase"/>
    <property type="match status" value="1"/>
</dbReference>
<dbReference type="CDD" id="cd07989">
    <property type="entry name" value="LPLAT_AGPAT-like"/>
    <property type="match status" value="1"/>
</dbReference>
<keyword evidence="10" id="KW-1185">Reference proteome</keyword>
<keyword evidence="5 7" id="KW-1133">Transmembrane helix</keyword>
<feature type="transmembrane region" description="Helical" evidence="7">
    <location>
        <begin position="284"/>
        <end position="303"/>
    </location>
</feature>
<evidence type="ECO:0000256" key="5">
    <source>
        <dbReference type="ARBA" id="ARBA00022989"/>
    </source>
</evidence>